<dbReference type="OMA" id="MKEEITM"/>
<dbReference type="OrthoDB" id="1749346at2759"/>
<dbReference type="AlphaFoldDB" id="A0A1U8PZW9"/>
<dbReference type="InterPro" id="IPR013103">
    <property type="entry name" value="RVT_2"/>
</dbReference>
<accession>A0A1U8PZW9</accession>
<dbReference type="RefSeq" id="XP_019052098.1">
    <property type="nucleotide sequence ID" value="XM_019196553.1"/>
</dbReference>
<dbReference type="InParanoid" id="A0A1U8PZW9"/>
<feature type="domain" description="Reverse transcriptase Ty1/copia-type" evidence="1">
    <location>
        <begin position="44"/>
        <end position="116"/>
    </location>
</feature>
<evidence type="ECO:0000313" key="2">
    <source>
        <dbReference type="Proteomes" id="UP000189703"/>
    </source>
</evidence>
<protein>
    <submittedName>
        <fullName evidence="3">Uncharacterized protein LOC109114225</fullName>
    </submittedName>
</protein>
<dbReference type="KEGG" id="nnu:109114225"/>
<organism evidence="2 3">
    <name type="scientific">Nelumbo nucifera</name>
    <name type="common">Sacred lotus</name>
    <dbReference type="NCBI Taxonomy" id="4432"/>
    <lineage>
        <taxon>Eukaryota</taxon>
        <taxon>Viridiplantae</taxon>
        <taxon>Streptophyta</taxon>
        <taxon>Embryophyta</taxon>
        <taxon>Tracheophyta</taxon>
        <taxon>Spermatophyta</taxon>
        <taxon>Magnoliopsida</taxon>
        <taxon>Proteales</taxon>
        <taxon>Nelumbonaceae</taxon>
        <taxon>Nelumbo</taxon>
    </lineage>
</organism>
<dbReference type="Proteomes" id="UP000189703">
    <property type="component" value="Unplaced"/>
</dbReference>
<dbReference type="GeneID" id="109114225"/>
<gene>
    <name evidence="3" type="primary">LOC109114225</name>
</gene>
<evidence type="ECO:0000313" key="3">
    <source>
        <dbReference type="RefSeq" id="XP_019052098.1"/>
    </source>
</evidence>
<dbReference type="Pfam" id="PF07727">
    <property type="entry name" value="RVT_2"/>
    <property type="match status" value="1"/>
</dbReference>
<keyword evidence="2" id="KW-1185">Reference proteome</keyword>
<reference evidence="3" key="1">
    <citation type="submission" date="2025-08" db="UniProtKB">
        <authorList>
            <consortium name="RefSeq"/>
        </authorList>
    </citation>
    <scope>IDENTIFICATION</scope>
</reference>
<dbReference type="STRING" id="4432.A0A1U8PZW9"/>
<proteinExistence type="predicted"/>
<evidence type="ECO:0000259" key="1">
    <source>
        <dbReference type="Pfam" id="PF07727"/>
    </source>
</evidence>
<name>A0A1U8PZW9_NELNU</name>
<sequence length="116" mass="13458">MRLLSEIYETCNFVTMELESFEAATKQEVWVKAMKEEITMIEKNKTWDLVDHLQDKEVIRVKWVYKTKLNFDGSIQKHKAKLVAKGYAQLPGIDYNETFALVARLDTIRAFVALAA</sequence>